<dbReference type="EMBL" id="AL954747">
    <property type="protein sequence ID" value="CAD85282.1"/>
    <property type="molecule type" value="Genomic_DNA"/>
</dbReference>
<dbReference type="HOGENOM" id="CLU_139003_3_0_4"/>
<dbReference type="InterPro" id="IPR009241">
    <property type="entry name" value="HigB-like"/>
</dbReference>
<evidence type="ECO:0000313" key="1">
    <source>
        <dbReference type="EMBL" id="CAD85282.1"/>
    </source>
</evidence>
<evidence type="ECO:0000313" key="2">
    <source>
        <dbReference type="Proteomes" id="UP000001416"/>
    </source>
</evidence>
<name>Q82UV1_NITEU</name>
<dbReference type="AlphaFoldDB" id="Q82UV1"/>
<organism evidence="1 2">
    <name type="scientific">Nitrosomonas europaea (strain ATCC 19718 / CIP 103999 / KCTC 2705 / NBRC 14298)</name>
    <dbReference type="NCBI Taxonomy" id="228410"/>
    <lineage>
        <taxon>Bacteria</taxon>
        <taxon>Pseudomonadati</taxon>
        <taxon>Pseudomonadota</taxon>
        <taxon>Betaproteobacteria</taxon>
        <taxon>Nitrosomonadales</taxon>
        <taxon>Nitrosomonadaceae</taxon>
        <taxon>Nitrosomonas</taxon>
    </lineage>
</organism>
<keyword evidence="2" id="KW-1185">Reference proteome</keyword>
<dbReference type="PhylomeDB" id="Q82UV1"/>
<dbReference type="STRING" id="228410.NE1371"/>
<dbReference type="Proteomes" id="UP000001416">
    <property type="component" value="Chromosome"/>
</dbReference>
<dbReference type="KEGG" id="neu:NE1371"/>
<gene>
    <name evidence="1" type="ordered locus">NE1371</name>
</gene>
<reference evidence="1 2" key="1">
    <citation type="journal article" date="2003" name="J. Bacteriol.">
        <title>Complete genome sequence of the ammonia-oxidizing bacterium and obligate chemolithoautotroph Nitrosomonas europaea.</title>
        <authorList>
            <person name="Chain P."/>
            <person name="Lamerdin J."/>
            <person name="Larimer F."/>
            <person name="Regala W."/>
            <person name="Land M."/>
            <person name="Hauser L."/>
            <person name="Hooper A."/>
            <person name="Klotz M."/>
            <person name="Norton J."/>
            <person name="Sayavedra-Soto L."/>
            <person name="Arciero D."/>
            <person name="Hommes N."/>
            <person name="Whittaker M."/>
            <person name="Arp D."/>
        </authorList>
    </citation>
    <scope>NUCLEOTIDE SEQUENCE [LARGE SCALE GENOMIC DNA]</scope>
    <source>
        <strain evidence="2">ATCC 19718 / CIP 103999 / KCTC 2705 / NBRC 14298</strain>
    </source>
</reference>
<dbReference type="Pfam" id="PF05973">
    <property type="entry name" value="Gp49"/>
    <property type="match status" value="1"/>
</dbReference>
<sequence length="70" mass="8266">MPSDFKPMLAVGPGAYEIRIHIMGEWRVIYVAKMQDTIYVLHTFQKKTQKTSKHDRYRQIIKEITNGKNN</sequence>
<dbReference type="eggNOG" id="COG4679">
    <property type="taxonomic scope" value="Bacteria"/>
</dbReference>
<accession>Q82UV1</accession>
<proteinExistence type="predicted"/>
<protein>
    <submittedName>
        <fullName evidence="1">Phage-related protein</fullName>
    </submittedName>
</protein>